<comment type="caution">
    <text evidence="2">The sequence shown here is derived from an EMBL/GenBank/DDBJ whole genome shotgun (WGS) entry which is preliminary data.</text>
</comment>
<evidence type="ECO:0000256" key="1">
    <source>
        <dbReference type="SAM" id="MobiDB-lite"/>
    </source>
</evidence>
<evidence type="ECO:0000313" key="3">
    <source>
        <dbReference type="Proteomes" id="UP000233551"/>
    </source>
</evidence>
<dbReference type="Proteomes" id="UP000233551">
    <property type="component" value="Unassembled WGS sequence"/>
</dbReference>
<evidence type="ECO:0000313" key="2">
    <source>
        <dbReference type="EMBL" id="PKI73590.1"/>
    </source>
</evidence>
<organism evidence="2 3">
    <name type="scientific">Punica granatum</name>
    <name type="common">Pomegranate</name>
    <dbReference type="NCBI Taxonomy" id="22663"/>
    <lineage>
        <taxon>Eukaryota</taxon>
        <taxon>Viridiplantae</taxon>
        <taxon>Streptophyta</taxon>
        <taxon>Embryophyta</taxon>
        <taxon>Tracheophyta</taxon>
        <taxon>Spermatophyta</taxon>
        <taxon>Magnoliopsida</taxon>
        <taxon>eudicotyledons</taxon>
        <taxon>Gunneridae</taxon>
        <taxon>Pentapetalae</taxon>
        <taxon>rosids</taxon>
        <taxon>malvids</taxon>
        <taxon>Myrtales</taxon>
        <taxon>Lythraceae</taxon>
        <taxon>Punica</taxon>
    </lineage>
</organism>
<reference evidence="2 3" key="1">
    <citation type="submission" date="2017-11" db="EMBL/GenBank/DDBJ databases">
        <title>De-novo sequencing of pomegranate (Punica granatum L.) genome.</title>
        <authorList>
            <person name="Akparov Z."/>
            <person name="Amiraslanov A."/>
            <person name="Hajiyeva S."/>
            <person name="Abbasov M."/>
            <person name="Kaur K."/>
            <person name="Hamwieh A."/>
            <person name="Solovyev V."/>
            <person name="Salamov A."/>
            <person name="Braich B."/>
            <person name="Kosarev P."/>
            <person name="Mahmoud A."/>
            <person name="Hajiyev E."/>
            <person name="Babayeva S."/>
            <person name="Izzatullayeva V."/>
            <person name="Mammadov A."/>
            <person name="Mammadov A."/>
            <person name="Sharifova S."/>
            <person name="Ojaghi J."/>
            <person name="Eynullazada K."/>
            <person name="Bayramov B."/>
            <person name="Abdulazimova A."/>
            <person name="Shahmuradov I."/>
        </authorList>
    </citation>
    <scope>NUCLEOTIDE SEQUENCE [LARGE SCALE GENOMIC DNA]</scope>
    <source>
        <strain evidence="3">cv. AG2017</strain>
        <tissue evidence="2">Leaf</tissue>
    </source>
</reference>
<feature type="region of interest" description="Disordered" evidence="1">
    <location>
        <begin position="45"/>
        <end position="71"/>
    </location>
</feature>
<protein>
    <submittedName>
        <fullName evidence="2">Uncharacterized protein</fullName>
    </submittedName>
</protein>
<accession>A0A2I0KZ41</accession>
<name>A0A2I0KZ41_PUNGR</name>
<gene>
    <name evidence="2" type="ORF">CRG98_006038</name>
</gene>
<dbReference type="EMBL" id="PGOL01000270">
    <property type="protein sequence ID" value="PKI73590.1"/>
    <property type="molecule type" value="Genomic_DNA"/>
</dbReference>
<keyword evidence="3" id="KW-1185">Reference proteome</keyword>
<dbReference type="AlphaFoldDB" id="A0A2I0KZ41"/>
<proteinExistence type="predicted"/>
<sequence>MTIRHLFDPRTSNTRSIETRTLARTYLTTRGTHGQLIAASPMPIAVHDCTGRPDNSGNKRPPRSPRGVPWLPKATDLASKFHQEPPWRRSTLLVLVGSVHPSSRVCCYHSGLFKPKQPNPNPPTVQPDS</sequence>